<feature type="binding site" evidence="5">
    <location>
        <position position="229"/>
    </location>
    <ligand>
        <name>Ca(2+)</name>
        <dbReference type="ChEBI" id="CHEBI:29108"/>
    </ligand>
</feature>
<dbReference type="InterPro" id="IPR036026">
    <property type="entry name" value="Seven-hairpin_glycosidases"/>
</dbReference>
<evidence type="ECO:0000256" key="2">
    <source>
        <dbReference type="ARBA" id="ARBA00007658"/>
    </source>
</evidence>
<dbReference type="OrthoDB" id="8118055at2759"/>
<dbReference type="InterPro" id="IPR001382">
    <property type="entry name" value="Glyco_hydro_47"/>
</dbReference>
<name>A0A395IL48_9HELO</name>
<dbReference type="GO" id="GO:0005509">
    <property type="term" value="F:calcium ion binding"/>
    <property type="evidence" value="ECO:0007669"/>
    <property type="project" value="InterPro"/>
</dbReference>
<evidence type="ECO:0000313" key="6">
    <source>
        <dbReference type="EMBL" id="RAL61005.1"/>
    </source>
</evidence>
<evidence type="ECO:0000256" key="5">
    <source>
        <dbReference type="PIRSR" id="PIRSR601382-2"/>
    </source>
</evidence>
<comment type="subcellular location">
    <subcellularLocation>
        <location evidence="1">Endoplasmic reticulum</location>
    </subcellularLocation>
</comment>
<keyword evidence="4" id="KW-0325">Glycoprotein</keyword>
<keyword evidence="5" id="KW-0106">Calcium</keyword>
<dbReference type="EMBL" id="QKRW01000035">
    <property type="protein sequence ID" value="RAL61005.1"/>
    <property type="molecule type" value="Genomic_DNA"/>
</dbReference>
<organism evidence="6 7">
    <name type="scientific">Monilinia fructigena</name>
    <dbReference type="NCBI Taxonomy" id="38457"/>
    <lineage>
        <taxon>Eukaryota</taxon>
        <taxon>Fungi</taxon>
        <taxon>Dikarya</taxon>
        <taxon>Ascomycota</taxon>
        <taxon>Pezizomycotina</taxon>
        <taxon>Leotiomycetes</taxon>
        <taxon>Helotiales</taxon>
        <taxon>Sclerotiniaceae</taxon>
        <taxon>Monilinia</taxon>
    </lineage>
</organism>
<dbReference type="AlphaFoldDB" id="A0A395IL48"/>
<keyword evidence="7" id="KW-1185">Reference proteome</keyword>
<dbReference type="GO" id="GO:0005975">
    <property type="term" value="P:carbohydrate metabolic process"/>
    <property type="evidence" value="ECO:0007669"/>
    <property type="project" value="InterPro"/>
</dbReference>
<dbReference type="GO" id="GO:1904380">
    <property type="term" value="P:endoplasmic reticulum mannose trimming"/>
    <property type="evidence" value="ECO:0007669"/>
    <property type="project" value="InterPro"/>
</dbReference>
<keyword evidence="3" id="KW-0256">Endoplasmic reticulum</keyword>
<dbReference type="PANTHER" id="PTHR45679:SF5">
    <property type="entry name" value="ER DEGRADATION-ENHANCING ALPHA-MANNOSIDASE-LIKE PROTEIN 1"/>
    <property type="match status" value="1"/>
</dbReference>
<evidence type="ECO:0000256" key="1">
    <source>
        <dbReference type="ARBA" id="ARBA00004240"/>
    </source>
</evidence>
<dbReference type="SUPFAM" id="SSF48225">
    <property type="entry name" value="Seven-hairpin glycosidases"/>
    <property type="match status" value="1"/>
</dbReference>
<dbReference type="Pfam" id="PF01532">
    <property type="entry name" value="Glyco_hydro_47"/>
    <property type="match status" value="2"/>
</dbReference>
<gene>
    <name evidence="6" type="ORF">DID88_010101</name>
</gene>
<dbReference type="InterPro" id="IPR012341">
    <property type="entry name" value="6hp_glycosidase-like_sf"/>
</dbReference>
<reference evidence="6 7" key="1">
    <citation type="submission" date="2018-06" db="EMBL/GenBank/DDBJ databases">
        <title>Genome Sequence of the Brown Rot Fungal Pathogen Monilinia fructigena.</title>
        <authorList>
            <person name="Landi L."/>
            <person name="De Miccolis Angelini R.M."/>
            <person name="Pollastro S."/>
            <person name="Abate D."/>
            <person name="Faretra F."/>
            <person name="Romanazzi G."/>
        </authorList>
    </citation>
    <scope>NUCLEOTIDE SEQUENCE [LARGE SCALE GENOMIC DNA]</scope>
    <source>
        <strain evidence="6 7">Mfrg269</strain>
    </source>
</reference>
<dbReference type="Gene3D" id="1.50.10.10">
    <property type="match status" value="2"/>
</dbReference>
<proteinExistence type="inferred from homology"/>
<dbReference type="PANTHER" id="PTHR45679">
    <property type="entry name" value="ER DEGRADATION-ENHANCING ALPHA-MANNOSIDASE-LIKE PROTEIN 2"/>
    <property type="match status" value="1"/>
</dbReference>
<accession>A0A395IL48</accession>
<dbReference type="InterPro" id="IPR044674">
    <property type="entry name" value="EDEM1/2/3"/>
</dbReference>
<evidence type="ECO:0000256" key="4">
    <source>
        <dbReference type="ARBA" id="ARBA00023180"/>
    </source>
</evidence>
<comment type="cofactor">
    <cofactor evidence="5">
        <name>Ca(2+)</name>
        <dbReference type="ChEBI" id="CHEBI:29108"/>
    </cofactor>
</comment>
<dbReference type="UniPathway" id="UPA00378"/>
<evidence type="ECO:0000256" key="3">
    <source>
        <dbReference type="ARBA" id="ARBA00022824"/>
    </source>
</evidence>
<comment type="caution">
    <text evidence="6">The sequence shown here is derived from an EMBL/GenBank/DDBJ whole genome shotgun (WGS) entry which is preliminary data.</text>
</comment>
<dbReference type="Proteomes" id="UP000249056">
    <property type="component" value="Unassembled WGS sequence"/>
</dbReference>
<dbReference type="GO" id="GO:0036503">
    <property type="term" value="P:ERAD pathway"/>
    <property type="evidence" value="ECO:0007669"/>
    <property type="project" value="UniProtKB-ARBA"/>
</dbReference>
<comment type="similarity">
    <text evidence="2">Belongs to the glycosyl hydrolase 47 family.</text>
</comment>
<sequence>MNSNKDQHSVLWPNGFKYNGQLLRLALDLAERLLPAFYIPQPVVWYWIYYLSRLTGDPRFEQLAKRAFWAVWNRRSPIGLIGAGIDAETGQWIGPYAGIGAVQLTTRHYVNVHLITGSAQAFWIDSLGAYYPGLLTLAGEVEEAIETSLYYTALWTRSLVSTRWRNGTEDIKRGVGRHVAGQGLQDVRTGEKSEPHGKFFLGETAKYLYLLFDPDHPMNDLDAAYVFTTEGHPLVLPRENAKPPPRTPTTSKAVQPDSAKFTGQLFVILALYRHHTFTFYCLFYSS</sequence>
<dbReference type="GO" id="GO:0044322">
    <property type="term" value="C:endoplasmic reticulum quality control compartment"/>
    <property type="evidence" value="ECO:0007669"/>
    <property type="project" value="GOC"/>
</dbReference>
<evidence type="ECO:0000313" key="7">
    <source>
        <dbReference type="Proteomes" id="UP000249056"/>
    </source>
</evidence>
<dbReference type="GO" id="GO:0004571">
    <property type="term" value="F:mannosyl-oligosaccharide 1,2-alpha-mannosidase activity"/>
    <property type="evidence" value="ECO:0007669"/>
    <property type="project" value="InterPro"/>
</dbReference>
<keyword evidence="5" id="KW-0479">Metal-binding</keyword>
<protein>
    <submittedName>
        <fullName evidence="6">Uncharacterized protein</fullName>
    </submittedName>
</protein>
<dbReference type="GO" id="GO:0016020">
    <property type="term" value="C:membrane"/>
    <property type="evidence" value="ECO:0007669"/>
    <property type="project" value="InterPro"/>
</dbReference>